<proteinExistence type="predicted"/>
<dbReference type="AlphaFoldDB" id="A0A1M2VTZ7"/>
<feature type="region of interest" description="Disordered" evidence="1">
    <location>
        <begin position="33"/>
        <end position="87"/>
    </location>
</feature>
<dbReference type="EMBL" id="MNAD01000693">
    <property type="protein sequence ID" value="OJT11038.1"/>
    <property type="molecule type" value="Genomic_DNA"/>
</dbReference>
<sequence>MLCARQALSSAKERPCAVNIWACLVRIAIRDGLPGSGRRTNGSGGGDEQTSVVASARSHASPVSPEPPVSSESISKASPTWDGALNSSDVMKTSLCFSFRVRSLNLRSDEPSGEVGWNERPSLSQRLKFSCTALTD</sequence>
<evidence type="ECO:0000313" key="3">
    <source>
        <dbReference type="Proteomes" id="UP000184267"/>
    </source>
</evidence>
<evidence type="ECO:0000256" key="1">
    <source>
        <dbReference type="SAM" id="MobiDB-lite"/>
    </source>
</evidence>
<dbReference type="Proteomes" id="UP000184267">
    <property type="component" value="Unassembled WGS sequence"/>
</dbReference>
<protein>
    <submittedName>
        <fullName evidence="2">Uncharacterized protein</fullName>
    </submittedName>
</protein>
<evidence type="ECO:0000313" key="2">
    <source>
        <dbReference type="EMBL" id="OJT11038.1"/>
    </source>
</evidence>
<gene>
    <name evidence="2" type="ORF">TRAPUB_12441</name>
</gene>
<organism evidence="2 3">
    <name type="scientific">Trametes pubescens</name>
    <name type="common">White-rot fungus</name>
    <dbReference type="NCBI Taxonomy" id="154538"/>
    <lineage>
        <taxon>Eukaryota</taxon>
        <taxon>Fungi</taxon>
        <taxon>Dikarya</taxon>
        <taxon>Basidiomycota</taxon>
        <taxon>Agaricomycotina</taxon>
        <taxon>Agaricomycetes</taxon>
        <taxon>Polyporales</taxon>
        <taxon>Polyporaceae</taxon>
        <taxon>Trametes</taxon>
    </lineage>
</organism>
<accession>A0A1M2VTZ7</accession>
<reference evidence="2 3" key="1">
    <citation type="submission" date="2016-10" db="EMBL/GenBank/DDBJ databases">
        <title>Genome sequence of the basidiomycete white-rot fungus Trametes pubescens.</title>
        <authorList>
            <person name="Makela M.R."/>
            <person name="Granchi Z."/>
            <person name="Peng M."/>
            <person name="De Vries R.P."/>
            <person name="Grigoriev I."/>
            <person name="Riley R."/>
            <person name="Hilden K."/>
        </authorList>
    </citation>
    <scope>NUCLEOTIDE SEQUENCE [LARGE SCALE GENOMIC DNA]</scope>
    <source>
        <strain evidence="2 3">FBCC735</strain>
    </source>
</reference>
<comment type="caution">
    <text evidence="2">The sequence shown here is derived from an EMBL/GenBank/DDBJ whole genome shotgun (WGS) entry which is preliminary data.</text>
</comment>
<name>A0A1M2VTZ7_TRAPU</name>
<keyword evidence="3" id="KW-1185">Reference proteome</keyword>